<comment type="caution">
    <text evidence="6">The sequence shown here is derived from an EMBL/GenBank/DDBJ whole genome shotgun (WGS) entry which is preliminary data.</text>
</comment>
<dbReference type="InterPro" id="IPR050301">
    <property type="entry name" value="NTE"/>
</dbReference>
<evidence type="ECO:0000256" key="4">
    <source>
        <dbReference type="PROSITE-ProRule" id="PRU01161"/>
    </source>
</evidence>
<feature type="short sequence motif" description="GXSXG" evidence="4">
    <location>
        <begin position="43"/>
        <end position="47"/>
    </location>
</feature>
<feature type="short sequence motif" description="DGA/G" evidence="4">
    <location>
        <begin position="213"/>
        <end position="215"/>
    </location>
</feature>
<organism evidence="6 7">
    <name type="scientific">Advenella kashmirensis</name>
    <dbReference type="NCBI Taxonomy" id="310575"/>
    <lineage>
        <taxon>Bacteria</taxon>
        <taxon>Pseudomonadati</taxon>
        <taxon>Pseudomonadota</taxon>
        <taxon>Betaproteobacteria</taxon>
        <taxon>Burkholderiales</taxon>
        <taxon>Alcaligenaceae</taxon>
    </lineage>
</organism>
<evidence type="ECO:0000256" key="2">
    <source>
        <dbReference type="ARBA" id="ARBA00022963"/>
    </source>
</evidence>
<dbReference type="GO" id="GO:0016787">
    <property type="term" value="F:hydrolase activity"/>
    <property type="evidence" value="ECO:0007669"/>
    <property type="project" value="UniProtKB-UniRule"/>
</dbReference>
<evidence type="ECO:0000256" key="3">
    <source>
        <dbReference type="ARBA" id="ARBA00023098"/>
    </source>
</evidence>
<reference evidence="6 7" key="1">
    <citation type="journal article" date="2018" name="Nat. Biotechnol.">
        <title>A standardized bacterial taxonomy based on genome phylogeny substantially revises the tree of life.</title>
        <authorList>
            <person name="Parks D.H."/>
            <person name="Chuvochina M."/>
            <person name="Waite D.W."/>
            <person name="Rinke C."/>
            <person name="Skarshewski A."/>
            <person name="Chaumeil P.A."/>
            <person name="Hugenholtz P."/>
        </authorList>
    </citation>
    <scope>NUCLEOTIDE SEQUENCE [LARGE SCALE GENOMIC DNA]</scope>
    <source>
        <strain evidence="6">UBA10707</strain>
    </source>
</reference>
<dbReference type="InterPro" id="IPR002641">
    <property type="entry name" value="PNPLA_dom"/>
</dbReference>
<dbReference type="CDD" id="cd07209">
    <property type="entry name" value="Pat_hypo_Ecoli_Z1214_like"/>
    <property type="match status" value="1"/>
</dbReference>
<dbReference type="PANTHER" id="PTHR14226:SF57">
    <property type="entry name" value="BLR7027 PROTEIN"/>
    <property type="match status" value="1"/>
</dbReference>
<proteinExistence type="predicted"/>
<keyword evidence="3 4" id="KW-0443">Lipid metabolism</keyword>
<dbReference type="Gene3D" id="3.40.1090.10">
    <property type="entry name" value="Cytosolic phospholipase A2 catalytic domain"/>
    <property type="match status" value="2"/>
</dbReference>
<accession>A0A356LME5</accession>
<dbReference type="GO" id="GO:0016042">
    <property type="term" value="P:lipid catabolic process"/>
    <property type="evidence" value="ECO:0007669"/>
    <property type="project" value="UniProtKB-UniRule"/>
</dbReference>
<dbReference type="AlphaFoldDB" id="A0A356LME5"/>
<dbReference type="InterPro" id="IPR016035">
    <property type="entry name" value="Acyl_Trfase/lysoPLipase"/>
</dbReference>
<evidence type="ECO:0000313" key="7">
    <source>
        <dbReference type="Proteomes" id="UP000264036"/>
    </source>
</evidence>
<dbReference type="InterPro" id="IPR021095">
    <property type="entry name" value="DUF3734"/>
</dbReference>
<feature type="short sequence motif" description="GXGXXG" evidence="4">
    <location>
        <begin position="16"/>
        <end position="21"/>
    </location>
</feature>
<feature type="domain" description="PNPLA" evidence="5">
    <location>
        <begin position="12"/>
        <end position="226"/>
    </location>
</feature>
<evidence type="ECO:0000259" key="5">
    <source>
        <dbReference type="PROSITE" id="PS51635"/>
    </source>
</evidence>
<dbReference type="EMBL" id="DOEK01000043">
    <property type="protein sequence ID" value="HBP31705.1"/>
    <property type="molecule type" value="Genomic_DNA"/>
</dbReference>
<evidence type="ECO:0000313" key="6">
    <source>
        <dbReference type="EMBL" id="HBP31705.1"/>
    </source>
</evidence>
<keyword evidence="1 4" id="KW-0378">Hydrolase</keyword>
<keyword evidence="2 4" id="KW-0442">Lipid degradation</keyword>
<feature type="active site" description="Nucleophile" evidence="4">
    <location>
        <position position="45"/>
    </location>
</feature>
<dbReference type="Proteomes" id="UP000264036">
    <property type="component" value="Unassembled WGS sequence"/>
</dbReference>
<dbReference type="Pfam" id="PF01734">
    <property type="entry name" value="Patatin"/>
    <property type="match status" value="1"/>
</dbReference>
<sequence length="389" mass="44023">MVQLPEYERIALVLQGGGALGAYQAGVFEGLEQAEIEPNWISGISIGALNTAIIAGNPPGKRAQRLHEFWDTICQSNNGFGLMPWLEQSLFRFNDLTRSSLSAMYGMSAMMDGQKGFFTPRFPPPSLYAKGSIEHTGFYDMTPLRETLERLCDFDLINHGHLNVSVGAVNVRTGNFTYFCNDRHRLTPAHFMASGALPPAFAPVLIDGEYYWDGGIMSNTPLGYVLDAQVNADTLVFQVDLWSARGHLPDNMLQVYDRVKEIQFSSRTRLVTNQWARTQRMRSVMAKVLEQLPDKHTLDAETLDMARAIADSKHCNVIQLIYRDREYESFNKDYQFGVSAMRDHWKSGLKDIRSTLSHPDYLAMPDNDISFVTHDIHRNQGEAARKRKF</sequence>
<dbReference type="PANTHER" id="PTHR14226">
    <property type="entry name" value="NEUROPATHY TARGET ESTERASE/SWISS CHEESE D.MELANOGASTER"/>
    <property type="match status" value="1"/>
</dbReference>
<dbReference type="Pfam" id="PF12536">
    <property type="entry name" value="DUF3734"/>
    <property type="match status" value="1"/>
</dbReference>
<gene>
    <name evidence="6" type="ORF">DD666_20115</name>
</gene>
<dbReference type="PROSITE" id="PS51635">
    <property type="entry name" value="PNPLA"/>
    <property type="match status" value="1"/>
</dbReference>
<feature type="active site" description="Proton acceptor" evidence="4">
    <location>
        <position position="213"/>
    </location>
</feature>
<dbReference type="SUPFAM" id="SSF52151">
    <property type="entry name" value="FabD/lysophospholipase-like"/>
    <property type="match status" value="1"/>
</dbReference>
<protein>
    <recommendedName>
        <fullName evidence="5">PNPLA domain-containing protein</fullName>
    </recommendedName>
</protein>
<evidence type="ECO:0000256" key="1">
    <source>
        <dbReference type="ARBA" id="ARBA00022801"/>
    </source>
</evidence>
<name>A0A356LME5_9BURK</name>